<evidence type="ECO:0000259" key="4">
    <source>
        <dbReference type="Pfam" id="PF00535"/>
    </source>
</evidence>
<protein>
    <submittedName>
        <fullName evidence="5">Polyprenol monophosphomannose synthase</fullName>
        <ecNumber evidence="5">2.4.1.-</ecNumber>
    </submittedName>
</protein>
<dbReference type="GO" id="GO:0004582">
    <property type="term" value="F:dolichyl-phosphate beta-D-mannosyltransferase activity"/>
    <property type="evidence" value="ECO:0007669"/>
    <property type="project" value="InterPro"/>
</dbReference>
<dbReference type="Proteomes" id="UP000324575">
    <property type="component" value="Unassembled WGS sequence"/>
</dbReference>
<dbReference type="EC" id="2.4.1.-" evidence="5"/>
<dbReference type="SUPFAM" id="SSF53448">
    <property type="entry name" value="Nucleotide-diphospho-sugar transferases"/>
    <property type="match status" value="1"/>
</dbReference>
<feature type="domain" description="Glycosyltransferase 2-like" evidence="4">
    <location>
        <begin position="5"/>
        <end position="170"/>
    </location>
</feature>
<dbReference type="InterPro" id="IPR001173">
    <property type="entry name" value="Glyco_trans_2-like"/>
</dbReference>
<dbReference type="Gene3D" id="3.90.550.10">
    <property type="entry name" value="Spore Coat Polysaccharide Biosynthesis Protein SpsA, Chain A"/>
    <property type="match status" value="1"/>
</dbReference>
<dbReference type="EMBL" id="SNRX01000004">
    <property type="protein sequence ID" value="KAA6302964.1"/>
    <property type="molecule type" value="Genomic_DNA"/>
</dbReference>
<comment type="caution">
    <text evidence="5">The sequence shown here is derived from an EMBL/GenBank/DDBJ whole genome shotgun (WGS) entry which is preliminary data.</text>
</comment>
<evidence type="ECO:0000313" key="6">
    <source>
        <dbReference type="Proteomes" id="UP000324575"/>
    </source>
</evidence>
<dbReference type="PANTHER" id="PTHR43398">
    <property type="entry name" value="DOLICHOL-PHOSPHATE MANNOSYLTRANSFERASE SUBUNIT 1"/>
    <property type="match status" value="1"/>
</dbReference>
<sequence>MNELTIVIPVYNEADNIRKAISKIEEKVATPHEIYIVYDMEEDTTISVIHEIASNYQNTLSLVKNKYGRGVLNAIKTGLEEAKSEFVIVTMADLSDPPEVMNTMLLQAQKKGADLVCGSRYMKGGKQIGGPFLKGLFSRVAGVSLHWLTRIPTHDISNSFKMYRKSMLDAITIESKGGFEIGMEITVKAYIAGYKITEVPTTWNDRTDGKSNFKLWAWLPNYLHWYGLCVKSKY</sequence>
<dbReference type="InterPro" id="IPR029044">
    <property type="entry name" value="Nucleotide-diphossugar_trans"/>
</dbReference>
<dbReference type="Pfam" id="PF00535">
    <property type="entry name" value="Glycos_transf_2"/>
    <property type="match status" value="1"/>
</dbReference>
<accession>A0A5M8P3J4</accession>
<name>A0A5M8P3J4_9BACT</name>
<dbReference type="AlphaFoldDB" id="A0A5M8P3J4"/>
<evidence type="ECO:0000256" key="1">
    <source>
        <dbReference type="ARBA" id="ARBA00006739"/>
    </source>
</evidence>
<evidence type="ECO:0000256" key="3">
    <source>
        <dbReference type="ARBA" id="ARBA00022679"/>
    </source>
</evidence>
<organism evidence="5 6">
    <name type="scientific">Candidatus Ordinivivax streblomastigis</name>
    <dbReference type="NCBI Taxonomy" id="2540710"/>
    <lineage>
        <taxon>Bacteria</taxon>
        <taxon>Pseudomonadati</taxon>
        <taxon>Bacteroidota</taxon>
        <taxon>Bacteroidia</taxon>
        <taxon>Bacteroidales</taxon>
        <taxon>Candidatus Ordinivivax</taxon>
    </lineage>
</organism>
<proteinExistence type="inferred from homology"/>
<comment type="similarity">
    <text evidence="1">Belongs to the glycosyltransferase 2 family.</text>
</comment>
<gene>
    <name evidence="5" type="ORF">EZS26_000859</name>
</gene>
<dbReference type="PANTHER" id="PTHR43398:SF1">
    <property type="entry name" value="DOLICHOL-PHOSPHATE MANNOSYLTRANSFERASE SUBUNIT 1"/>
    <property type="match status" value="1"/>
</dbReference>
<evidence type="ECO:0000256" key="2">
    <source>
        <dbReference type="ARBA" id="ARBA00022676"/>
    </source>
</evidence>
<keyword evidence="3 5" id="KW-0808">Transferase</keyword>
<reference evidence="5 6" key="1">
    <citation type="submission" date="2019-03" db="EMBL/GenBank/DDBJ databases">
        <title>Single cell metagenomics reveals metabolic interactions within the superorganism composed of flagellate Streblomastix strix and complex community of Bacteroidetes bacteria on its surface.</title>
        <authorList>
            <person name="Treitli S.C."/>
            <person name="Kolisko M."/>
            <person name="Husnik F."/>
            <person name="Keeling P."/>
            <person name="Hampl V."/>
        </authorList>
    </citation>
    <scope>NUCLEOTIDE SEQUENCE [LARGE SCALE GENOMIC DNA]</scope>
    <source>
        <strain evidence="5">St1</strain>
    </source>
</reference>
<evidence type="ECO:0000313" key="5">
    <source>
        <dbReference type="EMBL" id="KAA6302964.1"/>
    </source>
</evidence>
<keyword evidence="2 5" id="KW-0328">Glycosyltransferase</keyword>
<dbReference type="InterPro" id="IPR039528">
    <property type="entry name" value="DPM1-like"/>
</dbReference>